<feature type="region of interest" description="Disordered" evidence="1">
    <location>
        <begin position="271"/>
        <end position="291"/>
    </location>
</feature>
<feature type="compositionally biased region" description="Basic and acidic residues" evidence="1">
    <location>
        <begin position="271"/>
        <end position="287"/>
    </location>
</feature>
<keyword evidence="3" id="KW-1185">Reference proteome</keyword>
<dbReference type="EMBL" id="KQ242564">
    <property type="protein sequence ID" value="KNC78071.1"/>
    <property type="molecule type" value="Genomic_DNA"/>
</dbReference>
<evidence type="ECO:0000256" key="1">
    <source>
        <dbReference type="SAM" id="MobiDB-lite"/>
    </source>
</evidence>
<evidence type="ECO:0000313" key="2">
    <source>
        <dbReference type="EMBL" id="KNC78071.1"/>
    </source>
</evidence>
<organism evidence="2 3">
    <name type="scientific">Sphaeroforma arctica JP610</name>
    <dbReference type="NCBI Taxonomy" id="667725"/>
    <lineage>
        <taxon>Eukaryota</taxon>
        <taxon>Ichthyosporea</taxon>
        <taxon>Ichthyophonida</taxon>
        <taxon>Sphaeroforma</taxon>
    </lineage>
</organism>
<feature type="compositionally biased region" description="Low complexity" evidence="1">
    <location>
        <begin position="145"/>
        <end position="155"/>
    </location>
</feature>
<feature type="region of interest" description="Disordered" evidence="1">
    <location>
        <begin position="305"/>
        <end position="348"/>
    </location>
</feature>
<feature type="region of interest" description="Disordered" evidence="1">
    <location>
        <begin position="145"/>
        <end position="164"/>
    </location>
</feature>
<sequence length="580" mass="61392">MKENPKSCLRLKDLSITDEYQITGMNPPFDTPVQNSNTSFLSPGKAVEDHFCAALRNGLGTCLEQPVGVAMETLKRCMNTFTLYHERLGDQHCTNCCMESREGSSGADNSCTVYRESREAIDRYYGPSDTTALSHSSHTVGAFGSVSASNQSSRSNTYNHRNKSSVISQSGMVTRAPTSSLGRDVISATAESSTAQNTRNVANEGASNSKATGSMFNTSSDANGTAGSCTRCLSPGRTARTAKLVSPRLHSTTAGIASCSGNNTEPLVCESHENTSKAHTDTAHAESDSGCAMPVAVPADCTLTATETKQPPRKRGQPAKPAHDTATDTPSGTNTTTMAGASPETNGVAGQRANEALNPGTAPDQMKRDSHTTLWGSCRKYTPAGSGYETDTVDDTAHTALSENNTHDEKAVQRVPRNKRKCTELSQTREDGSGSGSSDVGSDSSDTWKPTSYYERQTKTASLNGLGGVSGRSKGQSGRARSVPDSTSTGTRETDTGASATVKPESGVLELERMPEQGVVWSTVELVGSAGTMEAKHYDKAECAGDIVVRDGQSVGIPEKRQGVAFYTITKDAHHKRIHS</sequence>
<reference evidence="2 3" key="1">
    <citation type="submission" date="2011-02" db="EMBL/GenBank/DDBJ databases">
        <title>The Genome Sequence of Sphaeroforma arctica JP610.</title>
        <authorList>
            <consortium name="The Broad Institute Genome Sequencing Platform"/>
            <person name="Russ C."/>
            <person name="Cuomo C."/>
            <person name="Young S.K."/>
            <person name="Zeng Q."/>
            <person name="Gargeya S."/>
            <person name="Alvarado L."/>
            <person name="Berlin A."/>
            <person name="Chapman S.B."/>
            <person name="Chen Z."/>
            <person name="Freedman E."/>
            <person name="Gellesch M."/>
            <person name="Goldberg J."/>
            <person name="Griggs A."/>
            <person name="Gujja S."/>
            <person name="Heilman E."/>
            <person name="Heiman D."/>
            <person name="Howarth C."/>
            <person name="Mehta T."/>
            <person name="Neiman D."/>
            <person name="Pearson M."/>
            <person name="Roberts A."/>
            <person name="Saif S."/>
            <person name="Shea T."/>
            <person name="Shenoy N."/>
            <person name="Sisk P."/>
            <person name="Stolte C."/>
            <person name="Sykes S."/>
            <person name="White J."/>
            <person name="Yandava C."/>
            <person name="Burger G."/>
            <person name="Gray M.W."/>
            <person name="Holland P.W.H."/>
            <person name="King N."/>
            <person name="Lang F.B.F."/>
            <person name="Roger A.J."/>
            <person name="Ruiz-Trillo I."/>
            <person name="Haas B."/>
            <person name="Nusbaum C."/>
            <person name="Birren B."/>
        </authorList>
    </citation>
    <scope>NUCLEOTIDE SEQUENCE [LARGE SCALE GENOMIC DNA]</scope>
    <source>
        <strain evidence="2 3">JP610</strain>
    </source>
</reference>
<proteinExistence type="predicted"/>
<protein>
    <submittedName>
        <fullName evidence="2">Uncharacterized protein</fullName>
    </submittedName>
</protein>
<feature type="compositionally biased region" description="Basic and acidic residues" evidence="1">
    <location>
        <begin position="421"/>
        <end position="432"/>
    </location>
</feature>
<dbReference type="Proteomes" id="UP000054560">
    <property type="component" value="Unassembled WGS sequence"/>
</dbReference>
<accession>A0A0L0FNR5</accession>
<feature type="compositionally biased region" description="Low complexity" evidence="1">
    <location>
        <begin position="436"/>
        <end position="445"/>
    </location>
</feature>
<feature type="region of interest" description="Disordered" evidence="1">
    <location>
        <begin position="400"/>
        <end position="500"/>
    </location>
</feature>
<dbReference type="AlphaFoldDB" id="A0A0L0FNR5"/>
<name>A0A0L0FNR5_9EUKA</name>
<feature type="region of interest" description="Disordered" evidence="1">
    <location>
        <begin position="190"/>
        <end position="213"/>
    </location>
</feature>
<evidence type="ECO:0000313" key="3">
    <source>
        <dbReference type="Proteomes" id="UP000054560"/>
    </source>
</evidence>
<dbReference type="RefSeq" id="XP_014151973.1">
    <property type="nucleotide sequence ID" value="XM_014296498.1"/>
</dbReference>
<feature type="compositionally biased region" description="Polar residues" evidence="1">
    <location>
        <begin position="327"/>
        <end position="345"/>
    </location>
</feature>
<dbReference type="GeneID" id="25909983"/>
<feature type="compositionally biased region" description="Polar residues" evidence="1">
    <location>
        <begin position="484"/>
        <end position="499"/>
    </location>
</feature>
<gene>
    <name evidence="2" type="ORF">SARC_09479</name>
</gene>